<gene>
    <name evidence="1" type="ORF">E5676_scaffold250G001380</name>
</gene>
<comment type="caution">
    <text evidence="1">The sequence shown here is derived from an EMBL/GenBank/DDBJ whole genome shotgun (WGS) entry which is preliminary data.</text>
</comment>
<reference evidence="1 2" key="1">
    <citation type="submission" date="2019-08" db="EMBL/GenBank/DDBJ databases">
        <title>Draft genome sequences of two oriental melons (Cucumis melo L. var makuwa).</title>
        <authorList>
            <person name="Kwon S.-Y."/>
        </authorList>
    </citation>
    <scope>NUCLEOTIDE SEQUENCE [LARGE SCALE GENOMIC DNA]</scope>
    <source>
        <strain evidence="2">cv. Chang Bougi</strain>
        <tissue evidence="1">Leaf</tissue>
    </source>
</reference>
<accession>A0A5D3DK95</accession>
<evidence type="ECO:0008006" key="3">
    <source>
        <dbReference type="Google" id="ProtNLM"/>
    </source>
</evidence>
<dbReference type="EMBL" id="SSTD01004111">
    <property type="protein sequence ID" value="TYK24036.1"/>
    <property type="molecule type" value="Genomic_DNA"/>
</dbReference>
<dbReference type="Proteomes" id="UP000321947">
    <property type="component" value="Unassembled WGS sequence"/>
</dbReference>
<organism evidence="1 2">
    <name type="scientific">Cucumis melo var. makuwa</name>
    <name type="common">Oriental melon</name>
    <dbReference type="NCBI Taxonomy" id="1194695"/>
    <lineage>
        <taxon>Eukaryota</taxon>
        <taxon>Viridiplantae</taxon>
        <taxon>Streptophyta</taxon>
        <taxon>Embryophyta</taxon>
        <taxon>Tracheophyta</taxon>
        <taxon>Spermatophyta</taxon>
        <taxon>Magnoliopsida</taxon>
        <taxon>eudicotyledons</taxon>
        <taxon>Gunneridae</taxon>
        <taxon>Pentapetalae</taxon>
        <taxon>rosids</taxon>
        <taxon>fabids</taxon>
        <taxon>Cucurbitales</taxon>
        <taxon>Cucurbitaceae</taxon>
        <taxon>Benincaseae</taxon>
        <taxon>Cucumis</taxon>
    </lineage>
</organism>
<proteinExistence type="predicted"/>
<name>A0A5D3DK95_CUCMM</name>
<evidence type="ECO:0000313" key="1">
    <source>
        <dbReference type="EMBL" id="TYK24036.1"/>
    </source>
</evidence>
<protein>
    <recommendedName>
        <fullName evidence="3">Mucin-19-like</fullName>
    </recommendedName>
</protein>
<sequence>MQAASFLHRQHRTKCEEVDNLCPQSIVRQLLHLHLLRPRTVVTVRTVSFGIPRLICVSFGITRLICASFGITRLICASFGITRPICASFEITRLLCASFGIARLICVSFGITRLCKGNARDRPARGKKDV</sequence>
<dbReference type="AlphaFoldDB" id="A0A5D3DK95"/>
<evidence type="ECO:0000313" key="2">
    <source>
        <dbReference type="Proteomes" id="UP000321947"/>
    </source>
</evidence>